<dbReference type="RefSeq" id="WP_069996527.1">
    <property type="nucleotide sequence ID" value="NZ_FMPG01000006.1"/>
</dbReference>
<dbReference type="InterPro" id="IPR027417">
    <property type="entry name" value="P-loop_NTPase"/>
</dbReference>
<dbReference type="InterPro" id="IPR003593">
    <property type="entry name" value="AAA+_ATPase"/>
</dbReference>
<evidence type="ECO:0000256" key="1">
    <source>
        <dbReference type="ARBA" id="ARBA00022741"/>
    </source>
</evidence>
<dbReference type="GO" id="GO:0005524">
    <property type="term" value="F:ATP binding"/>
    <property type="evidence" value="ECO:0007669"/>
    <property type="project" value="UniProtKB-KW"/>
</dbReference>
<evidence type="ECO:0000313" key="6">
    <source>
        <dbReference type="Proteomes" id="UP000095412"/>
    </source>
</evidence>
<protein>
    <submittedName>
        <fullName evidence="4">ABC transporter ATP-binding protein</fullName>
    </submittedName>
</protein>
<evidence type="ECO:0000256" key="2">
    <source>
        <dbReference type="ARBA" id="ARBA00022840"/>
    </source>
</evidence>
<reference evidence="5 6" key="1">
    <citation type="submission" date="2016-09" db="EMBL/GenBank/DDBJ databases">
        <authorList>
            <consortium name="Pathogen Informatics"/>
            <person name="Sun Q."/>
            <person name="Inoue M."/>
        </authorList>
    </citation>
    <scope>NUCLEOTIDE SEQUENCE [LARGE SCALE GENOMIC DNA]</scope>
    <source>
        <strain evidence="5 6">82C</strain>
    </source>
</reference>
<evidence type="ECO:0000313" key="7">
    <source>
        <dbReference type="Proteomes" id="UP000095768"/>
    </source>
</evidence>
<evidence type="ECO:0000313" key="5">
    <source>
        <dbReference type="EMBL" id="SCT43098.1"/>
    </source>
</evidence>
<dbReference type="PROSITE" id="PS50893">
    <property type="entry name" value="ABC_TRANSPORTER_2"/>
    <property type="match status" value="1"/>
</dbReference>
<evidence type="ECO:0000313" key="4">
    <source>
        <dbReference type="EMBL" id="SCT06162.1"/>
    </source>
</evidence>
<dbReference type="OrthoDB" id="2290519at2"/>
<dbReference type="Proteomes" id="UP000095412">
    <property type="component" value="Unassembled WGS sequence"/>
</dbReference>
<sequence>MNLAVKAQNISLTRGHQTVINNLSFKIPKHSITRVIGSNGIGKSTTLKLMAELISPSSGQLHVNENIGYAPDLLPDNIKMTVSMFLQSIQDLHKTRHNTYDWFKYSEMFNITQYKDLKLQNLSKGTLQKVNIIQSLLKNASILILDEPFSGLDKSSEIQLIKHLQQLSTNKTIIYTSHEAEVIPNFATHILNLEDNTYKSVHSVPSLRTITVPYMSNINELKILNQINTSNINISNDLLTIQVPKSQANEILKALINHEIEILEVKE</sequence>
<keyword evidence="2 4" id="KW-0067">ATP-binding</keyword>
<feature type="domain" description="ABC transporter" evidence="3">
    <location>
        <begin position="5"/>
        <end position="220"/>
    </location>
</feature>
<dbReference type="Pfam" id="PF00005">
    <property type="entry name" value="ABC_tran"/>
    <property type="match status" value="1"/>
</dbReference>
<reference evidence="4 7" key="2">
    <citation type="submission" date="2016-09" db="EMBL/GenBank/DDBJ databases">
        <authorList>
            <consortium name="Pathogen Informatics"/>
        </authorList>
    </citation>
    <scope>NUCLEOTIDE SEQUENCE [LARGE SCALE GENOMIC DNA]</scope>
    <source>
        <strain evidence="4 7">82B</strain>
    </source>
</reference>
<dbReference type="EMBL" id="FMPG01000006">
    <property type="protein sequence ID" value="SCT06162.1"/>
    <property type="molecule type" value="Genomic_DNA"/>
</dbReference>
<proteinExistence type="predicted"/>
<keyword evidence="1" id="KW-0547">Nucleotide-binding</keyword>
<evidence type="ECO:0000259" key="3">
    <source>
        <dbReference type="PROSITE" id="PS50893"/>
    </source>
</evidence>
<dbReference type="PANTHER" id="PTHR43158">
    <property type="entry name" value="SKFA PEPTIDE EXPORT ATP-BINDING PROTEIN SKFE"/>
    <property type="match status" value="1"/>
</dbReference>
<dbReference type="EMBL" id="FMPI01000025">
    <property type="protein sequence ID" value="SCT43098.1"/>
    <property type="molecule type" value="Genomic_DNA"/>
</dbReference>
<dbReference type="SMART" id="SM00382">
    <property type="entry name" value="AAA"/>
    <property type="match status" value="1"/>
</dbReference>
<dbReference type="Gene3D" id="3.40.50.300">
    <property type="entry name" value="P-loop containing nucleotide triphosphate hydrolases"/>
    <property type="match status" value="1"/>
</dbReference>
<keyword evidence="6" id="KW-1185">Reference proteome</keyword>
<dbReference type="Proteomes" id="UP000095768">
    <property type="component" value="Unassembled WGS sequence"/>
</dbReference>
<dbReference type="SUPFAM" id="SSF52540">
    <property type="entry name" value="P-loop containing nucleoside triphosphate hydrolases"/>
    <property type="match status" value="1"/>
</dbReference>
<dbReference type="GO" id="GO:0016887">
    <property type="term" value="F:ATP hydrolysis activity"/>
    <property type="evidence" value="ECO:0007669"/>
    <property type="project" value="InterPro"/>
</dbReference>
<dbReference type="AlphaFoldDB" id="A0A1D4N5Z8"/>
<dbReference type="InterPro" id="IPR003439">
    <property type="entry name" value="ABC_transporter-like_ATP-bd"/>
</dbReference>
<dbReference type="PANTHER" id="PTHR43158:SF2">
    <property type="entry name" value="SKFA PEPTIDE EXPORT ATP-BINDING PROTEIN SKFE"/>
    <property type="match status" value="1"/>
</dbReference>
<name>A0A1D4N5Z8_9STAP</name>
<gene>
    <name evidence="4" type="primary">yusV_3</name>
    <name evidence="4" type="ORF">SAMEA2297795_01703</name>
    <name evidence="5" type="ORF">SAMEA2297796_02397</name>
</gene>
<accession>A0A1D4N5Z8</accession>
<organism evidence="4 7">
    <name type="scientific">Staphylococcus caeli</name>
    <dbReference type="NCBI Taxonomy" id="2201815"/>
    <lineage>
        <taxon>Bacteria</taxon>
        <taxon>Bacillati</taxon>
        <taxon>Bacillota</taxon>
        <taxon>Bacilli</taxon>
        <taxon>Bacillales</taxon>
        <taxon>Staphylococcaceae</taxon>
        <taxon>Staphylococcus</taxon>
    </lineage>
</organism>